<comment type="function">
    <text evidence="15">May play a role in homeostasis or cellular differentiation in cells of neural, epithelial and germline origins. May also act as a death receptor-associated anti-apoptotic protein, which inhibits the mitochondrial apoptotic pathway.</text>
</comment>
<organism evidence="16 17">
    <name type="scientific">Hyalella azteca</name>
    <name type="common">Amphipod</name>
    <dbReference type="NCBI Taxonomy" id="294128"/>
    <lineage>
        <taxon>Eukaryota</taxon>
        <taxon>Metazoa</taxon>
        <taxon>Ecdysozoa</taxon>
        <taxon>Arthropoda</taxon>
        <taxon>Crustacea</taxon>
        <taxon>Multicrustacea</taxon>
        <taxon>Malacostraca</taxon>
        <taxon>Eumalacostraca</taxon>
        <taxon>Peracarida</taxon>
        <taxon>Amphipoda</taxon>
        <taxon>Senticaudata</taxon>
        <taxon>Talitrida</taxon>
        <taxon>Talitroidea</taxon>
        <taxon>Hyalellidae</taxon>
        <taxon>Hyalella</taxon>
    </lineage>
</organism>
<protein>
    <recommendedName>
        <fullName evidence="2 15">BRISC and BRCA1-A complex member 2</fullName>
    </recommendedName>
</protein>
<keyword evidence="10 15" id="KW-0156">Chromatin regulator</keyword>
<evidence type="ECO:0000256" key="15">
    <source>
        <dbReference type="RuleBase" id="RU368019"/>
    </source>
</evidence>
<comment type="domain">
    <text evidence="15">Contains 2 ubiquitin-conjugating enzyme family-like (UEV-like) regions. These regions lack the critical Cys residues required for ubiquitination but retain the ability to bind ubiquitin.</text>
</comment>
<dbReference type="InterPro" id="IPR010358">
    <property type="entry name" value="BRE"/>
</dbReference>
<evidence type="ECO:0000313" key="17">
    <source>
        <dbReference type="RefSeq" id="XP_018016879.1"/>
    </source>
</evidence>
<dbReference type="OMA" id="SENCGAT"/>
<evidence type="ECO:0000313" key="16">
    <source>
        <dbReference type="Proteomes" id="UP000694843"/>
    </source>
</evidence>
<keyword evidence="12 15" id="KW-0539">Nucleus</keyword>
<accession>A0A8B7NT02</accession>
<dbReference type="GO" id="GO:0051301">
    <property type="term" value="P:cell division"/>
    <property type="evidence" value="ECO:0007669"/>
    <property type="project" value="UniProtKB-UniRule"/>
</dbReference>
<keyword evidence="5 15" id="KW-0053">Apoptosis</keyword>
<evidence type="ECO:0000256" key="1">
    <source>
        <dbReference type="ARBA" id="ARBA00004123"/>
    </source>
</evidence>
<evidence type="ECO:0000256" key="7">
    <source>
        <dbReference type="ARBA" id="ARBA00022763"/>
    </source>
</evidence>
<keyword evidence="3 15" id="KW-0963">Cytoplasm</keyword>
<dbReference type="Proteomes" id="UP000694843">
    <property type="component" value="Unplaced"/>
</dbReference>
<dbReference type="GO" id="GO:0005737">
    <property type="term" value="C:cytoplasm"/>
    <property type="evidence" value="ECO:0007669"/>
    <property type="project" value="UniProtKB-SubCell"/>
</dbReference>
<dbReference type="GO" id="GO:0006302">
    <property type="term" value="P:double-strand break repair"/>
    <property type="evidence" value="ECO:0007669"/>
    <property type="project" value="UniProtKB-UniRule"/>
</dbReference>
<dbReference type="GO" id="GO:0010212">
    <property type="term" value="P:response to ionizing radiation"/>
    <property type="evidence" value="ECO:0007669"/>
    <property type="project" value="UniProtKB-UniRule"/>
</dbReference>
<evidence type="ECO:0000256" key="10">
    <source>
        <dbReference type="ARBA" id="ARBA00022853"/>
    </source>
</evidence>
<keyword evidence="7 15" id="KW-0227">DNA damage</keyword>
<keyword evidence="9 15" id="KW-0833">Ubl conjugation pathway</keyword>
<keyword evidence="13 15" id="KW-0131">Cell cycle</keyword>
<comment type="subunit">
    <text evidence="15">Component of the ARISC complex. Component of the BRCA1-A complex. Component of the BRISC complex. Binds polyubiquitin.</text>
</comment>
<evidence type="ECO:0000256" key="2">
    <source>
        <dbReference type="ARBA" id="ARBA00019438"/>
    </source>
</evidence>
<dbReference type="RefSeq" id="XP_018016879.1">
    <property type="nucleotide sequence ID" value="XM_018161390.2"/>
</dbReference>
<name>A0A8B7NT02_HYAAZ</name>
<keyword evidence="11 15" id="KW-0234">DNA repair</keyword>
<evidence type="ECO:0000256" key="5">
    <source>
        <dbReference type="ARBA" id="ARBA00022703"/>
    </source>
</evidence>
<dbReference type="GO" id="GO:0070531">
    <property type="term" value="C:BRCA1-A complex"/>
    <property type="evidence" value="ECO:0007669"/>
    <property type="project" value="UniProtKB-UniRule"/>
</dbReference>
<sequence length="407" mass="45898">MRMPSTAPISIKSLSSKSEEKYHHQCMFMIHNQLPGLYCGYASTHDVNGEHSLDKELCNASMQALTAVGLHGQSNENISDIKFCLFYVGRPFPVRLLFSTRQPWMPPDILCDDNNFMDAITLELMEDHLVSLKSWQEGRQECVHQLLTELHGLYHQYQLSLLDANDPLLKEQYKEFLEELQLNSSDVEVSCVEGVSVLCARLPIDFNDLPAPLFSENCGATRCVLKLTSNTGSNQYEPSLSVSARAESLLFDDSGDVLILPAIPANCTSLVAYASSVIQLINDVIKRVLHSYEIRKQIVAELLCKYDAAISHYDSVRFKNVQLLLDEEGFHYIVDIHFPHGFPQKCSARVYLRSISQDDNDKPVSAPVPNMNHIGELDPDELLRQIMSASIAFAPTFRRQHCHRVPS</sequence>
<dbReference type="PANTHER" id="PTHR15189">
    <property type="entry name" value="BRISC AND BRCA1-A COMPLEX MEMBER 2"/>
    <property type="match status" value="1"/>
</dbReference>
<gene>
    <name evidence="17" type="primary">LOC108673544</name>
</gene>
<dbReference type="PANTHER" id="PTHR15189:SF7">
    <property type="entry name" value="BRISC AND BRCA1-A COMPLEX MEMBER 2"/>
    <property type="match status" value="1"/>
</dbReference>
<evidence type="ECO:0000256" key="8">
    <source>
        <dbReference type="ARBA" id="ARBA00022776"/>
    </source>
</evidence>
<dbReference type="GO" id="GO:0007095">
    <property type="term" value="P:mitotic G2 DNA damage checkpoint signaling"/>
    <property type="evidence" value="ECO:0007669"/>
    <property type="project" value="UniProtKB-UniRule"/>
</dbReference>
<comment type="subcellular location">
    <subcellularLocation>
        <location evidence="15">Cytoplasm</location>
    </subcellularLocation>
    <subcellularLocation>
        <location evidence="1 15">Nucleus</location>
    </subcellularLocation>
    <text evidence="15">Localizes at sites of DNA damage at double-strand breaks (DSBs).</text>
</comment>
<dbReference type="GO" id="GO:0031593">
    <property type="term" value="F:polyubiquitin modification-dependent protein binding"/>
    <property type="evidence" value="ECO:0007669"/>
    <property type="project" value="UniProtKB-UniRule"/>
</dbReference>
<keyword evidence="8 15" id="KW-0498">Mitosis</keyword>
<evidence type="ECO:0000256" key="11">
    <source>
        <dbReference type="ARBA" id="ARBA00023204"/>
    </source>
</evidence>
<evidence type="ECO:0000256" key="12">
    <source>
        <dbReference type="ARBA" id="ARBA00023242"/>
    </source>
</evidence>
<keyword evidence="4 15" id="KW-0132">Cell division</keyword>
<dbReference type="KEGG" id="hazt:108673544"/>
<evidence type="ECO:0000256" key="6">
    <source>
        <dbReference type="ARBA" id="ARBA00022737"/>
    </source>
</evidence>
<proteinExistence type="inferred from homology"/>
<dbReference type="GO" id="GO:0070552">
    <property type="term" value="C:BRISC complex"/>
    <property type="evidence" value="ECO:0007669"/>
    <property type="project" value="UniProtKB-UniRule"/>
</dbReference>
<keyword evidence="16" id="KW-1185">Reference proteome</keyword>
<evidence type="ECO:0000256" key="9">
    <source>
        <dbReference type="ARBA" id="ARBA00022786"/>
    </source>
</evidence>
<comment type="similarity">
    <text evidence="14 15">Belongs to the BABAM2 family.</text>
</comment>
<dbReference type="GO" id="GO:0006325">
    <property type="term" value="P:chromatin organization"/>
    <property type="evidence" value="ECO:0007669"/>
    <property type="project" value="UniProtKB-UniRule"/>
</dbReference>
<evidence type="ECO:0000256" key="14">
    <source>
        <dbReference type="ARBA" id="ARBA00025766"/>
    </source>
</evidence>
<evidence type="ECO:0000256" key="13">
    <source>
        <dbReference type="ARBA" id="ARBA00023306"/>
    </source>
</evidence>
<dbReference type="Pfam" id="PF06113">
    <property type="entry name" value="BRE"/>
    <property type="match status" value="1"/>
</dbReference>
<dbReference type="OrthoDB" id="6339910at2759"/>
<evidence type="ECO:0000256" key="3">
    <source>
        <dbReference type="ARBA" id="ARBA00022490"/>
    </source>
</evidence>
<dbReference type="AlphaFoldDB" id="A0A8B7NT02"/>
<dbReference type="GO" id="GO:0006915">
    <property type="term" value="P:apoptotic process"/>
    <property type="evidence" value="ECO:0007669"/>
    <property type="project" value="UniProtKB-UniRule"/>
</dbReference>
<reference evidence="17" key="1">
    <citation type="submission" date="2025-08" db="UniProtKB">
        <authorList>
            <consortium name="RefSeq"/>
        </authorList>
    </citation>
    <scope>IDENTIFICATION</scope>
    <source>
        <tissue evidence="17">Whole organism</tissue>
    </source>
</reference>
<keyword evidence="6" id="KW-0677">Repeat</keyword>
<dbReference type="GO" id="GO:0045739">
    <property type="term" value="P:positive regulation of DNA repair"/>
    <property type="evidence" value="ECO:0007669"/>
    <property type="project" value="UniProtKB-UniRule"/>
</dbReference>
<evidence type="ECO:0000256" key="4">
    <source>
        <dbReference type="ARBA" id="ARBA00022618"/>
    </source>
</evidence>
<dbReference type="GeneID" id="108673544"/>